<sequence length="188" mass="21762">LVPKEIVKIEQLQYTSGIEFTDNGLPQLVYSPGEVLYVGELSPAIDKAWDELIKGRYFSISENKAKELWGEKYKDYRDRIDGGFTGGFDVFHILHYLNHIRMALHPDYYNLDSLHGLVHQLHCIDHIRQSLQYSASITISPTRFRPSIRHNYVESKQLQTCQNFGSIRQFAWERYNGTLAVPRKDGGD</sequence>
<dbReference type="PANTHER" id="PTHR33365:SF4">
    <property type="entry name" value="CYCLOCHLOROTINE BIOSYNTHESIS PROTEIN O"/>
    <property type="match status" value="1"/>
</dbReference>
<dbReference type="Proteomes" id="UP000016936">
    <property type="component" value="Unassembled WGS sequence"/>
</dbReference>
<organism evidence="3 4">
    <name type="scientific">Cochliobolus heterostrophus (strain C5 / ATCC 48332 / race O)</name>
    <name type="common">Southern corn leaf blight fungus</name>
    <name type="synonym">Bipolaris maydis</name>
    <dbReference type="NCBI Taxonomy" id="701091"/>
    <lineage>
        <taxon>Eukaryota</taxon>
        <taxon>Fungi</taxon>
        <taxon>Dikarya</taxon>
        <taxon>Ascomycota</taxon>
        <taxon>Pezizomycotina</taxon>
        <taxon>Dothideomycetes</taxon>
        <taxon>Pleosporomycetidae</taxon>
        <taxon>Pleosporales</taxon>
        <taxon>Pleosporineae</taxon>
        <taxon>Pleosporaceae</taxon>
        <taxon>Bipolaris</taxon>
    </lineage>
</organism>
<dbReference type="Pfam" id="PF11807">
    <property type="entry name" value="UstYa"/>
    <property type="match status" value="1"/>
</dbReference>
<dbReference type="HOGENOM" id="CLU_042941_6_3_1"/>
<keyword evidence="4" id="KW-1185">Reference proteome</keyword>
<reference evidence="3 4" key="1">
    <citation type="journal article" date="2012" name="PLoS Pathog.">
        <title>Diverse lifestyles and strategies of plant pathogenesis encoded in the genomes of eighteen Dothideomycetes fungi.</title>
        <authorList>
            <person name="Ohm R.A."/>
            <person name="Feau N."/>
            <person name="Henrissat B."/>
            <person name="Schoch C.L."/>
            <person name="Horwitz B.A."/>
            <person name="Barry K.W."/>
            <person name="Condon B.J."/>
            <person name="Copeland A.C."/>
            <person name="Dhillon B."/>
            <person name="Glaser F."/>
            <person name="Hesse C.N."/>
            <person name="Kosti I."/>
            <person name="LaButti K."/>
            <person name="Lindquist E.A."/>
            <person name="Lucas S."/>
            <person name="Salamov A.A."/>
            <person name="Bradshaw R.E."/>
            <person name="Ciuffetti L."/>
            <person name="Hamelin R.C."/>
            <person name="Kema G.H.J."/>
            <person name="Lawrence C."/>
            <person name="Scott J.A."/>
            <person name="Spatafora J.W."/>
            <person name="Turgeon B.G."/>
            <person name="de Wit P.J.G.M."/>
            <person name="Zhong S."/>
            <person name="Goodwin S.B."/>
            <person name="Grigoriev I.V."/>
        </authorList>
    </citation>
    <scope>NUCLEOTIDE SEQUENCE [LARGE SCALE GENOMIC DNA]</scope>
    <source>
        <strain evidence="4">C5 / ATCC 48332 / race O</strain>
    </source>
</reference>
<evidence type="ECO:0000313" key="3">
    <source>
        <dbReference type="EMBL" id="EMD85010.1"/>
    </source>
</evidence>
<reference evidence="4" key="2">
    <citation type="journal article" date="2013" name="PLoS Genet.">
        <title>Comparative genome structure, secondary metabolite, and effector coding capacity across Cochliobolus pathogens.</title>
        <authorList>
            <person name="Condon B.J."/>
            <person name="Leng Y."/>
            <person name="Wu D."/>
            <person name="Bushley K.E."/>
            <person name="Ohm R.A."/>
            <person name="Otillar R."/>
            <person name="Martin J."/>
            <person name="Schackwitz W."/>
            <person name="Grimwood J."/>
            <person name="MohdZainudin N."/>
            <person name="Xue C."/>
            <person name="Wang R."/>
            <person name="Manning V.A."/>
            <person name="Dhillon B."/>
            <person name="Tu Z.J."/>
            <person name="Steffenson B.J."/>
            <person name="Salamov A."/>
            <person name="Sun H."/>
            <person name="Lowry S."/>
            <person name="LaButti K."/>
            <person name="Han J."/>
            <person name="Copeland A."/>
            <person name="Lindquist E."/>
            <person name="Barry K."/>
            <person name="Schmutz J."/>
            <person name="Baker S.E."/>
            <person name="Ciuffetti L.M."/>
            <person name="Grigoriev I.V."/>
            <person name="Zhong S."/>
            <person name="Turgeon B.G."/>
        </authorList>
    </citation>
    <scope>NUCLEOTIDE SEQUENCE [LARGE SCALE GENOMIC DNA]</scope>
    <source>
        <strain evidence="4">C5 / ATCC 48332 / race O</strain>
    </source>
</reference>
<feature type="non-terminal residue" evidence="3">
    <location>
        <position position="1"/>
    </location>
</feature>
<dbReference type="eggNOG" id="ENOG502SR2C">
    <property type="taxonomic scope" value="Eukaryota"/>
</dbReference>
<protein>
    <submittedName>
        <fullName evidence="3">Uncharacterized protein</fullName>
    </submittedName>
</protein>
<accession>M2SI01</accession>
<dbReference type="InterPro" id="IPR021765">
    <property type="entry name" value="UstYa-like"/>
</dbReference>
<dbReference type="GO" id="GO:0043386">
    <property type="term" value="P:mycotoxin biosynthetic process"/>
    <property type="evidence" value="ECO:0007669"/>
    <property type="project" value="InterPro"/>
</dbReference>
<comment type="pathway">
    <text evidence="1">Mycotoxin biosynthesis.</text>
</comment>
<dbReference type="STRING" id="701091.M2SI01"/>
<evidence type="ECO:0000256" key="1">
    <source>
        <dbReference type="ARBA" id="ARBA00004685"/>
    </source>
</evidence>
<dbReference type="PANTHER" id="PTHR33365">
    <property type="entry name" value="YALI0B05434P"/>
    <property type="match status" value="1"/>
</dbReference>
<name>M2SI01_COCH5</name>
<gene>
    <name evidence="3" type="ORF">COCHEDRAFT_1120177</name>
</gene>
<dbReference type="OMA" id="CIDHIRQ"/>
<dbReference type="OrthoDB" id="3687641at2759"/>
<evidence type="ECO:0000256" key="2">
    <source>
        <dbReference type="ARBA" id="ARBA00035112"/>
    </source>
</evidence>
<evidence type="ECO:0000313" key="4">
    <source>
        <dbReference type="Proteomes" id="UP000016936"/>
    </source>
</evidence>
<proteinExistence type="inferred from homology"/>
<dbReference type="EMBL" id="KB445595">
    <property type="protein sequence ID" value="EMD85010.1"/>
    <property type="molecule type" value="Genomic_DNA"/>
</dbReference>
<dbReference type="AlphaFoldDB" id="M2SI01"/>
<comment type="similarity">
    <text evidence="2">Belongs to the ustYa family.</text>
</comment>